<dbReference type="PANTHER" id="PTHR21501">
    <property type="entry name" value="PROTEIN FAM-161"/>
    <property type="match status" value="1"/>
</dbReference>
<feature type="compositionally biased region" description="Acidic residues" evidence="12">
    <location>
        <begin position="34"/>
        <end position="45"/>
    </location>
</feature>
<evidence type="ECO:0000256" key="2">
    <source>
        <dbReference type="ARBA" id="ARBA00004120"/>
    </source>
</evidence>
<evidence type="ECO:0000256" key="10">
    <source>
        <dbReference type="ARBA" id="ARBA00037165"/>
    </source>
</evidence>
<evidence type="ECO:0000256" key="12">
    <source>
        <dbReference type="SAM" id="MobiDB-lite"/>
    </source>
</evidence>
<dbReference type="GO" id="GO:0005814">
    <property type="term" value="C:centriole"/>
    <property type="evidence" value="ECO:0007669"/>
    <property type="project" value="UniProtKB-SubCell"/>
</dbReference>
<feature type="compositionally biased region" description="Acidic residues" evidence="12">
    <location>
        <begin position="571"/>
        <end position="584"/>
    </location>
</feature>
<keyword evidence="8" id="KW-0206">Cytoskeleton</keyword>
<evidence type="ECO:0000256" key="8">
    <source>
        <dbReference type="ARBA" id="ARBA00023212"/>
    </source>
</evidence>
<dbReference type="Pfam" id="PF10595">
    <property type="entry name" value="FAM161A_B"/>
    <property type="match status" value="1"/>
</dbReference>
<dbReference type="AlphaFoldDB" id="A0A7K7IUV0"/>
<feature type="region of interest" description="Disordered" evidence="12">
    <location>
        <begin position="266"/>
        <end position="286"/>
    </location>
</feature>
<evidence type="ECO:0000256" key="6">
    <source>
        <dbReference type="ARBA" id="ARBA00023054"/>
    </source>
</evidence>
<evidence type="ECO:0000256" key="1">
    <source>
        <dbReference type="ARBA" id="ARBA00004114"/>
    </source>
</evidence>
<proteinExistence type="inferred from homology"/>
<feature type="compositionally biased region" description="Acidic residues" evidence="12">
    <location>
        <begin position="597"/>
        <end position="629"/>
    </location>
</feature>
<feature type="compositionally biased region" description="Low complexity" evidence="12">
    <location>
        <begin position="20"/>
        <end position="33"/>
    </location>
</feature>
<dbReference type="InterPro" id="IPR019579">
    <property type="entry name" value="FAM161A/B"/>
</dbReference>
<dbReference type="GO" id="GO:0036064">
    <property type="term" value="C:ciliary basal body"/>
    <property type="evidence" value="ECO:0007669"/>
    <property type="project" value="TreeGrafter"/>
</dbReference>
<feature type="region of interest" description="Disordered" evidence="12">
    <location>
        <begin position="492"/>
        <end position="629"/>
    </location>
</feature>
<evidence type="ECO:0000313" key="13">
    <source>
        <dbReference type="EMBL" id="NWY97148.1"/>
    </source>
</evidence>
<feature type="non-terminal residue" evidence="13">
    <location>
        <position position="629"/>
    </location>
</feature>
<keyword evidence="9" id="KW-0966">Cell projection</keyword>
<evidence type="ECO:0000313" key="14">
    <source>
        <dbReference type="Proteomes" id="UP000564784"/>
    </source>
</evidence>
<accession>A0A7K7IUV0</accession>
<reference evidence="13 14" key="1">
    <citation type="submission" date="2019-09" db="EMBL/GenBank/DDBJ databases">
        <title>Bird 10,000 Genomes (B10K) Project - Family phase.</title>
        <authorList>
            <person name="Zhang G."/>
        </authorList>
    </citation>
    <scope>NUCLEOTIDE SEQUENCE [LARGE SCALE GENOMIC DNA]</scope>
    <source>
        <strain evidence="13">OUT-0011</strain>
        <tissue evidence="13">Muscle</tissue>
    </source>
</reference>
<dbReference type="Proteomes" id="UP000564784">
    <property type="component" value="Unassembled WGS sequence"/>
</dbReference>
<comment type="caution">
    <text evidence="13">The sequence shown here is derived from an EMBL/GenBank/DDBJ whole genome shotgun (WGS) entry which is preliminary data.</text>
</comment>
<gene>
    <name evidence="13" type="primary">Fam161a</name>
    <name evidence="13" type="ORF">LOXCUR_R14716</name>
</gene>
<feature type="compositionally biased region" description="Basic and acidic residues" evidence="12">
    <location>
        <begin position="394"/>
        <end position="403"/>
    </location>
</feature>
<keyword evidence="7" id="KW-0969">Cilium</keyword>
<feature type="non-terminal residue" evidence="13">
    <location>
        <position position="1"/>
    </location>
</feature>
<dbReference type="OrthoDB" id="2150121at2759"/>
<evidence type="ECO:0000256" key="7">
    <source>
        <dbReference type="ARBA" id="ARBA00023069"/>
    </source>
</evidence>
<comment type="subcellular location">
    <subcellularLocation>
        <location evidence="2">Cytoplasm</location>
        <location evidence="2">Cytoskeleton</location>
        <location evidence="2">Cilium basal body</location>
    </subcellularLocation>
    <subcellularLocation>
        <location evidence="1">Cytoplasm</location>
        <location evidence="1">Cytoskeleton</location>
        <location evidence="1">Microtubule organizing center</location>
        <location evidence="1">Centrosome</location>
        <location evidence="1">Centriole</location>
    </subcellularLocation>
</comment>
<organism evidence="13 14">
    <name type="scientific">Loxia curvirostra</name>
    <name type="common">Red crossbill</name>
    <dbReference type="NCBI Taxonomy" id="64802"/>
    <lineage>
        <taxon>Eukaryota</taxon>
        <taxon>Metazoa</taxon>
        <taxon>Chordata</taxon>
        <taxon>Craniata</taxon>
        <taxon>Vertebrata</taxon>
        <taxon>Euteleostomi</taxon>
        <taxon>Archelosauria</taxon>
        <taxon>Archosauria</taxon>
        <taxon>Dinosauria</taxon>
        <taxon>Saurischia</taxon>
        <taxon>Theropoda</taxon>
        <taxon>Coelurosauria</taxon>
        <taxon>Aves</taxon>
        <taxon>Neognathae</taxon>
        <taxon>Neoaves</taxon>
        <taxon>Telluraves</taxon>
        <taxon>Australaves</taxon>
        <taxon>Passeriformes</taxon>
        <taxon>Passeroidea</taxon>
        <taxon>Fringillidae</taxon>
        <taxon>Carduelinae</taxon>
        <taxon>Loxia</taxon>
    </lineage>
</organism>
<protein>
    <recommendedName>
        <fullName evidence="11">Protein FAM161A</fullName>
    </recommendedName>
</protein>
<comment type="function">
    <text evidence="10">Involved in ciliogenesis.</text>
</comment>
<feature type="compositionally biased region" description="Basic and acidic residues" evidence="12">
    <location>
        <begin position="585"/>
        <end position="596"/>
    </location>
</feature>
<keyword evidence="4" id="KW-0963">Cytoplasm</keyword>
<evidence type="ECO:0000256" key="9">
    <source>
        <dbReference type="ARBA" id="ARBA00023273"/>
    </source>
</evidence>
<dbReference type="PANTHER" id="PTHR21501:SF3">
    <property type="entry name" value="PROTEIN FAM161A"/>
    <property type="match status" value="1"/>
</dbReference>
<dbReference type="GO" id="GO:0032391">
    <property type="term" value="C:photoreceptor connecting cilium"/>
    <property type="evidence" value="ECO:0007669"/>
    <property type="project" value="TreeGrafter"/>
</dbReference>
<name>A0A7K7IUV0_LOXCU</name>
<evidence type="ECO:0000256" key="4">
    <source>
        <dbReference type="ARBA" id="ARBA00022490"/>
    </source>
</evidence>
<sequence length="629" mass="73026">RPTWDKSSYQPLNLHKSFSDSDSSDPLGSSASDASDEELVFEENGSEAGSSSFAKEQIEKMWDGFCLEDYIFCAKPSLPSSPARRKVRKKEKAWYPRVTVPKPFQMTIREAQKKEQNVKSKSQIELENHLLKKQLEEEAECQKKFRANPVPATVFLPLYQDIVQRNEERRRSVRERSRLQLLATQKPFKFIERERQRLEARKMQLKDLSPPEMKIKVFRAKPVPRCVYSPDFHDKVKEEELCREIRIRMRAEELLRNSSVPNSRLALKETSKKKKHRSTEPKQMEHKLKIKSSVPDFELLHEKFQKRLLRQKKVKPLTVCEPFYLCTSYIPSNKDRILKDMQEDEEKLKETRWPFASLRRKPQSGAKPHLLGEEKSKPPKTTESTRRRLQALRNNEKQRRQEHLQELQEMEERVKQMPLLFERVTQKNARIAAEKYYSNKLRALGICPEFVSKKGGAAKSLHFSTAGDFTSIAGRARTTKVKVKKIEFFEEAAGDSPKSEQSWEEEEEEKGKGVKTSTPDEQCSDLEDGGEARASPDVLEPESSQHSDQEEEEEEEEEEAKADLSLGHSQEEEEEEEAKAEEDESRPRSDGSHEEEAQSDPEAEDAFQYEDEEYESDGSEEEPSDEEGH</sequence>
<feature type="region of interest" description="Disordered" evidence="12">
    <location>
        <begin position="1"/>
        <end position="52"/>
    </location>
</feature>
<feature type="compositionally biased region" description="Acidic residues" evidence="12">
    <location>
        <begin position="549"/>
        <end position="560"/>
    </location>
</feature>
<feature type="region of interest" description="Disordered" evidence="12">
    <location>
        <begin position="350"/>
        <end position="403"/>
    </location>
</feature>
<dbReference type="GO" id="GO:0044782">
    <property type="term" value="P:cilium organization"/>
    <property type="evidence" value="ECO:0007669"/>
    <property type="project" value="TreeGrafter"/>
</dbReference>
<feature type="compositionally biased region" description="Polar residues" evidence="12">
    <location>
        <begin position="1"/>
        <end position="11"/>
    </location>
</feature>
<evidence type="ECO:0000256" key="5">
    <source>
        <dbReference type="ARBA" id="ARBA00022794"/>
    </source>
</evidence>
<evidence type="ECO:0000256" key="3">
    <source>
        <dbReference type="ARBA" id="ARBA00006663"/>
    </source>
</evidence>
<keyword evidence="5" id="KW-0970">Cilium biogenesis/degradation</keyword>
<evidence type="ECO:0000256" key="11">
    <source>
        <dbReference type="ARBA" id="ARBA00039949"/>
    </source>
</evidence>
<keyword evidence="14" id="KW-1185">Reference proteome</keyword>
<dbReference type="EMBL" id="VZSM01003534">
    <property type="protein sequence ID" value="NWY97148.1"/>
    <property type="molecule type" value="Genomic_DNA"/>
</dbReference>
<dbReference type="InterPro" id="IPR051655">
    <property type="entry name" value="FAM161"/>
</dbReference>
<keyword evidence="6" id="KW-0175">Coiled coil</keyword>
<comment type="similarity">
    <text evidence="3">Belongs to the FAM161 family.</text>
</comment>